<comment type="caution">
    <text evidence="2">The sequence shown here is derived from an EMBL/GenBank/DDBJ whole genome shotgun (WGS) entry which is preliminary data.</text>
</comment>
<accession>A0AAD8R2I5</accession>
<dbReference type="Gene3D" id="3.80.10.10">
    <property type="entry name" value="Ribonuclease Inhibitor"/>
    <property type="match status" value="1"/>
</dbReference>
<dbReference type="Pfam" id="PF23622">
    <property type="entry name" value="LRR_At1g61320_AtMIF1"/>
    <property type="match status" value="1"/>
</dbReference>
<evidence type="ECO:0000313" key="2">
    <source>
        <dbReference type="EMBL" id="KAK1612731.1"/>
    </source>
</evidence>
<organism evidence="2 3">
    <name type="scientific">Lolium multiflorum</name>
    <name type="common">Italian ryegrass</name>
    <name type="synonym">Lolium perenne subsp. multiflorum</name>
    <dbReference type="NCBI Taxonomy" id="4521"/>
    <lineage>
        <taxon>Eukaryota</taxon>
        <taxon>Viridiplantae</taxon>
        <taxon>Streptophyta</taxon>
        <taxon>Embryophyta</taxon>
        <taxon>Tracheophyta</taxon>
        <taxon>Spermatophyta</taxon>
        <taxon>Magnoliopsida</taxon>
        <taxon>Liliopsida</taxon>
        <taxon>Poales</taxon>
        <taxon>Poaceae</taxon>
        <taxon>BOP clade</taxon>
        <taxon>Pooideae</taxon>
        <taxon>Poodae</taxon>
        <taxon>Poeae</taxon>
        <taxon>Poeae Chloroplast Group 2 (Poeae type)</taxon>
        <taxon>Loliodinae</taxon>
        <taxon>Loliinae</taxon>
        <taxon>Lolium</taxon>
    </lineage>
</organism>
<dbReference type="PANTHER" id="PTHR34145">
    <property type="entry name" value="OS02G0105600 PROTEIN"/>
    <property type="match status" value="1"/>
</dbReference>
<dbReference type="InterPro" id="IPR032675">
    <property type="entry name" value="LRR_dom_sf"/>
</dbReference>
<reference evidence="2" key="1">
    <citation type="submission" date="2023-07" db="EMBL/GenBank/DDBJ databases">
        <title>A chromosome-level genome assembly of Lolium multiflorum.</title>
        <authorList>
            <person name="Chen Y."/>
            <person name="Copetti D."/>
            <person name="Kolliker R."/>
            <person name="Studer B."/>
        </authorList>
    </citation>
    <scope>NUCLEOTIDE SEQUENCE</scope>
    <source>
        <strain evidence="2">02402/16</strain>
        <tissue evidence="2">Leaf</tissue>
    </source>
</reference>
<dbReference type="Proteomes" id="UP001231189">
    <property type="component" value="Unassembled WGS sequence"/>
</dbReference>
<name>A0AAD8R2I5_LOLMU</name>
<dbReference type="InterPro" id="IPR055357">
    <property type="entry name" value="LRR_At1g61320_AtMIF1"/>
</dbReference>
<feature type="domain" description="At1g61320/AtMIF1 LRR" evidence="1">
    <location>
        <begin position="38"/>
        <end position="383"/>
    </location>
</feature>
<dbReference type="PANTHER" id="PTHR34145:SF46">
    <property type="entry name" value="OS06G0716467 PROTEIN"/>
    <property type="match status" value="1"/>
</dbReference>
<evidence type="ECO:0000313" key="3">
    <source>
        <dbReference type="Proteomes" id="UP001231189"/>
    </source>
</evidence>
<evidence type="ECO:0000259" key="1">
    <source>
        <dbReference type="Pfam" id="PF23622"/>
    </source>
</evidence>
<dbReference type="AlphaFoldDB" id="A0AAD8R2I5"/>
<protein>
    <recommendedName>
        <fullName evidence="1">At1g61320/AtMIF1 LRR domain-containing protein</fullName>
    </recommendedName>
</protein>
<gene>
    <name evidence="2" type="ORF">QYE76_036404</name>
</gene>
<sequence length="420" mass="48149">MLWTSDPNLCFDGTEEVNTHQDSIRLKKYDFIETVDRVIQQHRGIGLNKFSIRFRIWPDYFDYLDRWIGFAVASKAKEIDIDLIDSTDLYENSYHFPLDALDAQGSSFVESMRLSDGCIKPHPNIGGFTKLTRLVLRFVDIFGDLSDLLLKCPFLNDFHIHDCFGVANLRIPHQLDKLQTLKIAGEDVQTVECHSAGLANFEYTGAVIPILLHGFSKLEKASISVREGENTLVHAFTEFPSILAVKVLNVFASLWGYNDQLHTLTTRPHGMFMHLKHLTCTIFIFYDDLNSHNGLVQLAHCLDFAPQLETLHLDMDYMRLLDHCWNGEATGDGCHMHRHDHLKTVYMSGFRCFRTQVALACCILENSVVLKQMTIEPKFKSYSSHRNSNIPVYRIHEWAQHMSERFGEGITVLVEAPLQL</sequence>
<dbReference type="SUPFAM" id="SSF52058">
    <property type="entry name" value="L domain-like"/>
    <property type="match status" value="1"/>
</dbReference>
<proteinExistence type="predicted"/>
<dbReference type="InterPro" id="IPR053772">
    <property type="entry name" value="At1g61320/At1g61330-like"/>
</dbReference>
<keyword evidence="3" id="KW-1185">Reference proteome</keyword>
<dbReference type="EMBL" id="JAUUTY010000007">
    <property type="protein sequence ID" value="KAK1612731.1"/>
    <property type="molecule type" value="Genomic_DNA"/>
</dbReference>